<feature type="active site" evidence="10">
    <location>
        <position position="404"/>
    </location>
</feature>
<gene>
    <name evidence="11" type="primary">LAP3</name>
    <name evidence="11" type="ORF">BN1211_6155</name>
</gene>
<keyword evidence="5 9" id="KW-0378">Hydrolase</keyword>
<evidence type="ECO:0000313" key="11">
    <source>
        <dbReference type="EMBL" id="CEP25153.1"/>
    </source>
</evidence>
<dbReference type="EC" id="3.4.22.40" evidence="2 9"/>
<keyword evidence="9" id="KW-0496">Mitochondrion</keyword>
<evidence type="ECO:0000256" key="2">
    <source>
        <dbReference type="ARBA" id="ARBA00012465"/>
    </source>
</evidence>
<accession>A0A0H5C9V2</accession>
<evidence type="ECO:0000256" key="9">
    <source>
        <dbReference type="PIRNR" id="PIRNR005700"/>
    </source>
</evidence>
<evidence type="ECO:0000256" key="5">
    <source>
        <dbReference type="ARBA" id="ARBA00022801"/>
    </source>
</evidence>
<organism evidence="11 12">
    <name type="scientific">Cyberlindnera jadinii (strain ATCC 18201 / CBS 1600 / BCRC 20928 / JCM 3617 / NBRC 0987 / NRRL Y-1542)</name>
    <name type="common">Torula yeast</name>
    <name type="synonym">Candida utilis</name>
    <dbReference type="NCBI Taxonomy" id="983966"/>
    <lineage>
        <taxon>Eukaryota</taxon>
        <taxon>Fungi</taxon>
        <taxon>Dikarya</taxon>
        <taxon>Ascomycota</taxon>
        <taxon>Saccharomycotina</taxon>
        <taxon>Saccharomycetes</taxon>
        <taxon>Phaffomycetales</taxon>
        <taxon>Phaffomycetaceae</taxon>
        <taxon>Cyberlindnera</taxon>
    </lineage>
</organism>
<proteinExistence type="inferred from homology"/>
<evidence type="ECO:0000256" key="7">
    <source>
        <dbReference type="ARBA" id="ARBA00025347"/>
    </source>
</evidence>
<dbReference type="PANTHER" id="PTHR10363:SF2">
    <property type="entry name" value="BLEOMYCIN HYDROLASE"/>
    <property type="match status" value="1"/>
</dbReference>
<dbReference type="PANTHER" id="PTHR10363">
    <property type="entry name" value="BLEOMYCIN HYDROLASE"/>
    <property type="match status" value="1"/>
</dbReference>
<keyword evidence="9" id="KW-0963">Cytoplasm</keyword>
<feature type="active site" evidence="10">
    <location>
        <position position="91"/>
    </location>
</feature>
<dbReference type="GO" id="GO:0009636">
    <property type="term" value="P:response to toxic substance"/>
    <property type="evidence" value="ECO:0007669"/>
    <property type="project" value="TreeGrafter"/>
</dbReference>
<evidence type="ECO:0000256" key="10">
    <source>
        <dbReference type="PIRSR" id="PIRSR005700-1"/>
    </source>
</evidence>
<dbReference type="Proteomes" id="UP000038830">
    <property type="component" value="Unassembled WGS sequence"/>
</dbReference>
<dbReference type="PROSITE" id="PS00139">
    <property type="entry name" value="THIOL_PROTEASE_CYS"/>
    <property type="match status" value="1"/>
</dbReference>
<comment type="subunit">
    <text evidence="8">Homohexamer. Binds to nucleic acids. Binds single-stranded DNA and RNA with higher affinity than double-stranded DNA.</text>
</comment>
<dbReference type="SUPFAM" id="SSF54001">
    <property type="entry name" value="Cysteine proteinases"/>
    <property type="match status" value="1"/>
</dbReference>
<evidence type="ECO:0000256" key="8">
    <source>
        <dbReference type="ARBA" id="ARBA00026080"/>
    </source>
</evidence>
<comment type="subcellular location">
    <subcellularLocation>
        <location evidence="9">Mitochondrion</location>
    </subcellularLocation>
    <subcellularLocation>
        <location evidence="9">Cytoplasm</location>
    </subcellularLocation>
</comment>
<dbReference type="EMBL" id="CDQK01000007">
    <property type="protein sequence ID" value="CEP25153.1"/>
    <property type="molecule type" value="Genomic_DNA"/>
</dbReference>
<dbReference type="SMR" id="A0A0H5C9V2"/>
<feature type="active site" evidence="10">
    <location>
        <position position="382"/>
    </location>
</feature>
<dbReference type="GO" id="GO:0043418">
    <property type="term" value="P:homocysteine catabolic process"/>
    <property type="evidence" value="ECO:0007669"/>
    <property type="project" value="TreeGrafter"/>
</dbReference>
<reference evidence="12" key="1">
    <citation type="journal article" date="2015" name="J. Biotechnol.">
        <title>The structure of the Cyberlindnera jadinii genome and its relation to Candida utilis analyzed by the occurrence of single nucleotide polymorphisms.</title>
        <authorList>
            <person name="Rupp O."/>
            <person name="Brinkrolf K."/>
            <person name="Buerth C."/>
            <person name="Kunigo M."/>
            <person name="Schneider J."/>
            <person name="Jaenicke S."/>
            <person name="Goesmann A."/>
            <person name="Puehler A."/>
            <person name="Jaeger K.-E."/>
            <person name="Ernst J.F."/>
        </authorList>
    </citation>
    <scope>NUCLEOTIDE SEQUENCE [LARGE SCALE GENOMIC DNA]</scope>
    <source>
        <strain evidence="12">ATCC 18201 / CBS 1600 / BCRC 20928 / JCM 3617 / NBRC 0987 / NRRL Y-1542</strain>
    </source>
</reference>
<comment type="similarity">
    <text evidence="9">Belongs to the peptidase C1 family.</text>
</comment>
<dbReference type="PIRSF" id="PIRSF005700">
    <property type="entry name" value="PepC"/>
    <property type="match status" value="1"/>
</dbReference>
<evidence type="ECO:0000256" key="3">
    <source>
        <dbReference type="ARBA" id="ARBA00016900"/>
    </source>
</evidence>
<dbReference type="Gene3D" id="3.90.70.10">
    <property type="entry name" value="Cysteine proteinases"/>
    <property type="match status" value="1"/>
</dbReference>
<dbReference type="InterPro" id="IPR025660">
    <property type="entry name" value="Pept_his_AS"/>
</dbReference>
<keyword evidence="4 9" id="KW-0645">Protease</keyword>
<dbReference type="GO" id="GO:0006508">
    <property type="term" value="P:proteolysis"/>
    <property type="evidence" value="ECO:0007669"/>
    <property type="project" value="UniProtKB-KW"/>
</dbReference>
<comment type="function">
    <text evidence="9">Has aminopeptidase activity, shortening substrate peptides sequentially by 1 amino acid. Has bleomycin hydrolase activity, which can protect the cell from the toxic effects of bleomycin. Has homocysteine-thiolactonase activity, protecting the cell against homocysteine toxicity.</text>
</comment>
<dbReference type="CDD" id="cd00585">
    <property type="entry name" value="Peptidase_C1B"/>
    <property type="match status" value="1"/>
</dbReference>
<evidence type="ECO:0000256" key="1">
    <source>
        <dbReference type="ARBA" id="ARBA00000423"/>
    </source>
</evidence>
<dbReference type="PROSITE" id="PS00639">
    <property type="entry name" value="THIOL_PROTEASE_HIS"/>
    <property type="match status" value="1"/>
</dbReference>
<dbReference type="GO" id="GO:0004197">
    <property type="term" value="F:cysteine-type endopeptidase activity"/>
    <property type="evidence" value="ECO:0007669"/>
    <property type="project" value="UniProtKB-EC"/>
</dbReference>
<dbReference type="GO" id="GO:0005739">
    <property type="term" value="C:mitochondrion"/>
    <property type="evidence" value="ECO:0007669"/>
    <property type="project" value="UniProtKB-SubCell"/>
</dbReference>
<sequence length="464" mass="53211">MVISIEETPGYTDYLTITKDKTMAAVNIKDLKAWDAEFGDDPTHKLASTVLQQQAAQDLLIGSSSKYPNVFSHVIDPEGAPITNQKSSGRCWLFATTNMLRRTVAQKLELKEFQLSQSYLFFYDKLEKCNYFLEKIIDTWEEDVGSRLVQALLLDPTCDGGQFTMVQNLLEKVAVVPLDVYPDVFTSTSSAKLNELLKSKLREFAEVLRDAKAKGEDVVPLKDQMVKEVYKIMTVFLGTPPKPDEEFTWEYYDKDKKYHKITSTPVQFYKEYVDFDYANAVSIINDPRNPYETMVKVKDLNNVAGGREVLYLNLSNEVLTSLVVKRIKSNKPVFFGSHTPKYMHRKKGIMDIEFFKYSEALGFKQNQPKASRVKYGESLMTHAMLITGVNIGEDGKPNRYRVENSWGKDNGFDGYFIMTQEYFEQWCYQIVVDKDEIEEYAHLLDTTPIELPLWDPMGALACDC</sequence>
<keyword evidence="6 9" id="KW-0788">Thiol protease</keyword>
<name>A0A0H5C9V2_CYBJN</name>
<dbReference type="AlphaFoldDB" id="A0A0H5C9V2"/>
<dbReference type="InterPro" id="IPR000169">
    <property type="entry name" value="Pept_cys_AS"/>
</dbReference>
<evidence type="ECO:0000313" key="12">
    <source>
        <dbReference type="Proteomes" id="UP000038830"/>
    </source>
</evidence>
<dbReference type="GO" id="GO:0070005">
    <property type="term" value="F:cysteine-type aminopeptidase activity"/>
    <property type="evidence" value="ECO:0007669"/>
    <property type="project" value="InterPro"/>
</dbReference>
<evidence type="ECO:0000256" key="6">
    <source>
        <dbReference type="ARBA" id="ARBA00022807"/>
    </source>
</evidence>
<protein>
    <recommendedName>
        <fullName evidence="3 9">Cysteine proteinase 1, mitochondrial</fullName>
        <ecNumber evidence="2 9">3.4.22.40</ecNumber>
    </recommendedName>
</protein>
<dbReference type="Pfam" id="PF03051">
    <property type="entry name" value="Peptidase_C1_2"/>
    <property type="match status" value="1"/>
</dbReference>
<dbReference type="InterPro" id="IPR004134">
    <property type="entry name" value="Peptidase_C1B"/>
</dbReference>
<dbReference type="InterPro" id="IPR038765">
    <property type="entry name" value="Papain-like_cys_pep_sf"/>
</dbReference>
<evidence type="ECO:0000256" key="4">
    <source>
        <dbReference type="ARBA" id="ARBA00022670"/>
    </source>
</evidence>
<comment type="function">
    <text evidence="7">The normal physiological role of the enzyme is unknown, but it is not essential for the viability of yeast cells. Has aminopeptidase activity, shortening substrate peptides sequentially by 1 amino acid. Has bleomycin hydrolase activity, which can protect the cell from the toxic effects of bleomycin. Has homocysteine-thiolactonase activity, protecting the cell against homocysteine toxicity. Acts as a repressor in the GAL4 regulatory system, but this does not require either the peptidase or nucleic acid-binding activities.</text>
</comment>
<comment type="catalytic activity">
    <reaction evidence="1 9">
        <text>Inactivates bleomycin B2 (a cytotoxic glycometallopeptide) by hydrolysis of a carboxyamide bond of beta-aminoalanine, but also shows general aminopeptidase activity. The specificity varies somewhat with source, but amino acid arylamides of Met, Leu and Ala are preferred.</text>
        <dbReference type="EC" id="3.4.22.40"/>
    </reaction>
</comment>